<reference evidence="11" key="1">
    <citation type="submission" date="2007-04" db="EMBL/GenBank/DDBJ databases">
        <title>Annotation of Pediculus humanus corporis strain USDA.</title>
        <authorList>
            <person name="Kirkness E."/>
            <person name="Hannick L."/>
            <person name="Hass B."/>
            <person name="Bruggner R."/>
            <person name="Lawson D."/>
            <person name="Bidwell S."/>
            <person name="Joardar V."/>
            <person name="Caler E."/>
            <person name="Walenz B."/>
            <person name="Inman J."/>
            <person name="Schobel S."/>
            <person name="Galinsky K."/>
            <person name="Amedeo P."/>
            <person name="Strausberg R."/>
        </authorList>
    </citation>
    <scope>NUCLEOTIDE SEQUENCE</scope>
    <source>
        <strain evidence="11">USDA</strain>
    </source>
</reference>
<dbReference type="CTD" id="8234472"/>
<dbReference type="GeneID" id="8234472"/>
<keyword evidence="8" id="KW-0496">Mitochondrion</keyword>
<evidence type="ECO:0000256" key="6">
    <source>
        <dbReference type="ARBA" id="ARBA00022792"/>
    </source>
</evidence>
<dbReference type="Gene3D" id="1.10.246.110">
    <property type="entry name" value="Mitochondrial ATP synthase-coupling factor 6"/>
    <property type="match status" value="1"/>
</dbReference>
<dbReference type="GO" id="GO:0045259">
    <property type="term" value="C:proton-transporting ATP synthase complex"/>
    <property type="evidence" value="ECO:0007669"/>
    <property type="project" value="UniProtKB-KW"/>
</dbReference>
<keyword evidence="9" id="KW-0472">Membrane</keyword>
<dbReference type="VEuPathDB" id="VectorBase:PHUM420030"/>
<dbReference type="GO" id="GO:0015986">
    <property type="term" value="P:proton motive force-driven ATP synthesis"/>
    <property type="evidence" value="ECO:0007669"/>
    <property type="project" value="InterPro"/>
</dbReference>
<keyword evidence="13" id="KW-1185">Reference proteome</keyword>
<feature type="region of interest" description="Disordered" evidence="10">
    <location>
        <begin position="86"/>
        <end position="105"/>
    </location>
</feature>
<dbReference type="InterPro" id="IPR008387">
    <property type="entry name" value="ATP_synth_f6_mt"/>
</dbReference>
<dbReference type="InParanoid" id="E0VSJ9"/>
<dbReference type="OMA" id="MTKFPTF"/>
<dbReference type="eggNOG" id="KOG4634">
    <property type="taxonomic scope" value="Eukaryota"/>
</dbReference>
<dbReference type="EMBL" id="AAZO01005143">
    <property type="status" value="NOT_ANNOTATED_CDS"/>
    <property type="molecule type" value="Genomic_DNA"/>
</dbReference>
<dbReference type="GO" id="GO:0016787">
    <property type="term" value="F:hydrolase activity"/>
    <property type="evidence" value="ECO:0007669"/>
    <property type="project" value="UniProtKB-KW"/>
</dbReference>
<protein>
    <submittedName>
        <fullName evidence="11 12">ATP synthase coupling factor 6, putative</fullName>
        <ecNumber evidence="11">3.6.3.14</ecNumber>
    </submittedName>
</protein>
<keyword evidence="4" id="KW-0138">CF(0)</keyword>
<reference evidence="12" key="3">
    <citation type="submission" date="2021-02" db="UniProtKB">
        <authorList>
            <consortium name="EnsemblMetazoa"/>
        </authorList>
    </citation>
    <scope>IDENTIFICATION</scope>
    <source>
        <strain evidence="12">USDA</strain>
    </source>
</reference>
<evidence type="ECO:0000256" key="3">
    <source>
        <dbReference type="ARBA" id="ARBA00022448"/>
    </source>
</evidence>
<dbReference type="GO" id="GO:0005743">
    <property type="term" value="C:mitochondrial inner membrane"/>
    <property type="evidence" value="ECO:0007669"/>
    <property type="project" value="UniProtKB-SubCell"/>
</dbReference>
<dbReference type="STRING" id="121224.E0VSJ9"/>
<evidence type="ECO:0000313" key="13">
    <source>
        <dbReference type="Proteomes" id="UP000009046"/>
    </source>
</evidence>
<organism>
    <name type="scientific">Pediculus humanus subsp. corporis</name>
    <name type="common">Body louse</name>
    <dbReference type="NCBI Taxonomy" id="121224"/>
    <lineage>
        <taxon>Eukaryota</taxon>
        <taxon>Metazoa</taxon>
        <taxon>Ecdysozoa</taxon>
        <taxon>Arthropoda</taxon>
        <taxon>Hexapoda</taxon>
        <taxon>Insecta</taxon>
        <taxon>Pterygota</taxon>
        <taxon>Neoptera</taxon>
        <taxon>Paraneoptera</taxon>
        <taxon>Psocodea</taxon>
        <taxon>Troctomorpha</taxon>
        <taxon>Phthiraptera</taxon>
        <taxon>Anoplura</taxon>
        <taxon>Pediculidae</taxon>
        <taxon>Pediculus</taxon>
    </lineage>
</organism>
<comment type="subcellular location">
    <subcellularLocation>
        <location evidence="1">Mitochondrion inner membrane</location>
    </subcellularLocation>
</comment>
<dbReference type="SUPFAM" id="SSF111357">
    <property type="entry name" value="Mitochondrial ATP synthase coupling factor 6"/>
    <property type="match status" value="1"/>
</dbReference>
<dbReference type="EnsemblMetazoa" id="PHUM420030-RA">
    <property type="protein sequence ID" value="PHUM420030-PA"/>
    <property type="gene ID" value="PHUM420030"/>
</dbReference>
<name>E0VSJ9_PEDHC</name>
<reference evidence="11" key="2">
    <citation type="submission" date="2007-04" db="EMBL/GenBank/DDBJ databases">
        <title>The genome of the human body louse.</title>
        <authorList>
            <consortium name="The Human Body Louse Genome Consortium"/>
            <person name="Kirkness E."/>
            <person name="Walenz B."/>
            <person name="Hass B."/>
            <person name="Bruggner R."/>
            <person name="Strausberg R."/>
        </authorList>
    </citation>
    <scope>NUCLEOTIDE SEQUENCE</scope>
    <source>
        <strain evidence="11">USDA</strain>
    </source>
</reference>
<evidence type="ECO:0000313" key="11">
    <source>
        <dbReference type="EMBL" id="EEB16355.1"/>
    </source>
</evidence>
<dbReference type="Pfam" id="PF05511">
    <property type="entry name" value="ATP-synt_F6"/>
    <property type="match status" value="1"/>
</dbReference>
<dbReference type="FunCoup" id="E0VSJ9">
    <property type="interactions" value="1239"/>
</dbReference>
<dbReference type="HOGENOM" id="CLU_145649_0_0_1"/>
<dbReference type="InterPro" id="IPR036204">
    <property type="entry name" value="ATP_synth_f6_sf_mt"/>
</dbReference>
<sequence>MQSPVTRLVRKSYYLCKRDLGIFVPFLQKANDPIQQLFVDKIREFKAKSSSGQLVDPSPELQKELQSDRDRLMKQFGMKSAEEAKQFPNFKFTDPPLQPYDITSK</sequence>
<dbReference type="AlphaFoldDB" id="E0VSJ9"/>
<evidence type="ECO:0000256" key="5">
    <source>
        <dbReference type="ARBA" id="ARBA00022781"/>
    </source>
</evidence>
<dbReference type="EMBL" id="DS235751">
    <property type="protein sequence ID" value="EEB16355.1"/>
    <property type="molecule type" value="Genomic_DNA"/>
</dbReference>
<keyword evidence="7" id="KW-0406">Ion transport</keyword>
<evidence type="ECO:0000256" key="1">
    <source>
        <dbReference type="ARBA" id="ARBA00004273"/>
    </source>
</evidence>
<evidence type="ECO:0000256" key="2">
    <source>
        <dbReference type="ARBA" id="ARBA00007346"/>
    </source>
</evidence>
<dbReference type="Proteomes" id="UP000009046">
    <property type="component" value="Unassembled WGS sequence"/>
</dbReference>
<comment type="similarity">
    <text evidence="2">Belongs to the eukaryotic ATPase subunit F6 family.</text>
</comment>
<evidence type="ECO:0000256" key="7">
    <source>
        <dbReference type="ARBA" id="ARBA00023065"/>
    </source>
</evidence>
<dbReference type="GO" id="GO:0015078">
    <property type="term" value="F:proton transmembrane transporter activity"/>
    <property type="evidence" value="ECO:0007669"/>
    <property type="project" value="InterPro"/>
</dbReference>
<dbReference type="OrthoDB" id="8902296at2759"/>
<evidence type="ECO:0000313" key="12">
    <source>
        <dbReference type="EnsemblMetazoa" id="PHUM420030-PA"/>
    </source>
</evidence>
<dbReference type="PANTHER" id="PTHR12441:SF10">
    <property type="entry name" value="ATP SYNTHASE-COUPLING FACTOR 6, MITOCHONDRIAL"/>
    <property type="match status" value="1"/>
</dbReference>
<dbReference type="RefSeq" id="XP_002429093.1">
    <property type="nucleotide sequence ID" value="XM_002429048.1"/>
</dbReference>
<dbReference type="FunFam" id="1.10.246.110:FF:000001">
    <property type="entry name" value="ATP synthase-coupling factor 6, mitochondrial"/>
    <property type="match status" value="1"/>
</dbReference>
<keyword evidence="3" id="KW-0813">Transport</keyword>
<proteinExistence type="inferred from homology"/>
<dbReference type="PANTHER" id="PTHR12441">
    <property type="entry name" value="ATP SYNTHASE COUPLING FACTOR 6, MITOCHONDRIAL"/>
    <property type="match status" value="1"/>
</dbReference>
<evidence type="ECO:0000256" key="4">
    <source>
        <dbReference type="ARBA" id="ARBA00022547"/>
    </source>
</evidence>
<keyword evidence="6" id="KW-0999">Mitochondrion inner membrane</keyword>
<dbReference type="KEGG" id="phu:Phum_PHUM420030"/>
<gene>
    <name evidence="12" type="primary">8234472</name>
    <name evidence="11" type="ORF">Phum_PHUM420030</name>
</gene>
<accession>E0VSJ9</accession>
<keyword evidence="5" id="KW-0375">Hydrogen ion transport</keyword>
<evidence type="ECO:0000256" key="10">
    <source>
        <dbReference type="SAM" id="MobiDB-lite"/>
    </source>
</evidence>
<keyword evidence="11" id="KW-0378">Hydrolase</keyword>
<evidence type="ECO:0000256" key="9">
    <source>
        <dbReference type="ARBA" id="ARBA00023136"/>
    </source>
</evidence>
<evidence type="ECO:0000256" key="8">
    <source>
        <dbReference type="ARBA" id="ARBA00023128"/>
    </source>
</evidence>
<dbReference type="EC" id="3.6.3.14" evidence="11"/>